<dbReference type="Gene3D" id="3.40.630.30">
    <property type="match status" value="1"/>
</dbReference>
<dbReference type="SUPFAM" id="SSF141571">
    <property type="entry name" value="Pentapeptide repeat-like"/>
    <property type="match status" value="1"/>
</dbReference>
<organism evidence="2 3">
    <name type="scientific">Metabacillus flavus</name>
    <dbReference type="NCBI Taxonomy" id="2823519"/>
    <lineage>
        <taxon>Bacteria</taxon>
        <taxon>Bacillati</taxon>
        <taxon>Bacillota</taxon>
        <taxon>Bacilli</taxon>
        <taxon>Bacillales</taxon>
        <taxon>Bacillaceae</taxon>
        <taxon>Metabacillus</taxon>
    </lineage>
</organism>
<keyword evidence="3" id="KW-1185">Reference proteome</keyword>
<evidence type="ECO:0000259" key="1">
    <source>
        <dbReference type="PROSITE" id="PS51186"/>
    </source>
</evidence>
<evidence type="ECO:0000313" key="2">
    <source>
        <dbReference type="EMBL" id="MBS2968445.1"/>
    </source>
</evidence>
<dbReference type="InterPro" id="IPR000182">
    <property type="entry name" value="GNAT_dom"/>
</dbReference>
<dbReference type="Proteomes" id="UP000682403">
    <property type="component" value="Unassembled WGS sequence"/>
</dbReference>
<dbReference type="GO" id="GO:0016746">
    <property type="term" value="F:acyltransferase activity"/>
    <property type="evidence" value="ECO:0007669"/>
    <property type="project" value="UniProtKB-KW"/>
</dbReference>
<dbReference type="Pfam" id="PF13599">
    <property type="entry name" value="Pentapeptide_4"/>
    <property type="match status" value="1"/>
</dbReference>
<sequence>MSNITIKRASLSDAETLTSIMQETFDAEAIKWLKEEDNIIDYNIQPPGYQSIHMTEYSIRELVYYKILEDEKIAGGVIMTLTGNLHARIDRIFVSPFLQGRGIGSIALKFVEEEFPQVTSWELETSSRQLNNHYFYEKAGFKRVYESEDEFCYEKRINTNDETEKVQNRDFSGTYYESCGMDESDFFKVNLAGSSISNSNVMNSHFSNCNLSQSKFQNINFRNSLLADLNLSGSRIDHVTMGGVQFKDTSLGENRLSVTFERCDLNGSRFVECNLQDVEIQQSDLSGMRINGVSVKELFDAYERNVKHT</sequence>
<dbReference type="InterPro" id="IPR016181">
    <property type="entry name" value="Acyl_CoA_acyltransferase"/>
</dbReference>
<name>A0ABS5LCI6_9BACI</name>
<dbReference type="Gene3D" id="2.160.20.80">
    <property type="entry name" value="E3 ubiquitin-protein ligase SopA"/>
    <property type="match status" value="1"/>
</dbReference>
<dbReference type="Pfam" id="PF00805">
    <property type="entry name" value="Pentapeptide"/>
    <property type="match status" value="1"/>
</dbReference>
<dbReference type="EC" id="2.3.1.-" evidence="2"/>
<dbReference type="PANTHER" id="PTHR14136:SF17">
    <property type="entry name" value="BTB_POZ DOMAIN-CONTAINING PROTEIN KCTD9"/>
    <property type="match status" value="1"/>
</dbReference>
<evidence type="ECO:0000313" key="3">
    <source>
        <dbReference type="Proteomes" id="UP000682403"/>
    </source>
</evidence>
<dbReference type="PROSITE" id="PS51186">
    <property type="entry name" value="GNAT"/>
    <property type="match status" value="1"/>
</dbReference>
<reference evidence="2 3" key="1">
    <citation type="submission" date="2021-04" db="EMBL/GenBank/DDBJ databases">
        <title>Metabacillus sp. strain KIGAM252 whole genome sequence.</title>
        <authorList>
            <person name="Seo M.-J."/>
            <person name="Cho E.-S."/>
            <person name="Hwang C.Y."/>
            <person name="Yoon D.J."/>
        </authorList>
    </citation>
    <scope>NUCLEOTIDE SEQUENCE [LARGE SCALE GENOMIC DNA]</scope>
    <source>
        <strain evidence="2 3">KIGAM252</strain>
    </source>
</reference>
<proteinExistence type="predicted"/>
<dbReference type="RefSeq" id="WP_211557232.1">
    <property type="nucleotide sequence ID" value="NZ_JAGVRK010000001.1"/>
</dbReference>
<feature type="domain" description="N-acetyltransferase" evidence="1">
    <location>
        <begin position="4"/>
        <end position="158"/>
    </location>
</feature>
<dbReference type="CDD" id="cd04301">
    <property type="entry name" value="NAT_SF"/>
    <property type="match status" value="1"/>
</dbReference>
<dbReference type="InterPro" id="IPR001646">
    <property type="entry name" value="5peptide_repeat"/>
</dbReference>
<dbReference type="SUPFAM" id="SSF55729">
    <property type="entry name" value="Acyl-CoA N-acyltransferases (Nat)"/>
    <property type="match status" value="1"/>
</dbReference>
<comment type="caution">
    <text evidence="2">The sequence shown here is derived from an EMBL/GenBank/DDBJ whole genome shotgun (WGS) entry which is preliminary data.</text>
</comment>
<dbReference type="EMBL" id="JAGVRK010000001">
    <property type="protein sequence ID" value="MBS2968445.1"/>
    <property type="molecule type" value="Genomic_DNA"/>
</dbReference>
<dbReference type="PANTHER" id="PTHR14136">
    <property type="entry name" value="BTB_POZ DOMAIN-CONTAINING PROTEIN KCTD9"/>
    <property type="match status" value="1"/>
</dbReference>
<keyword evidence="2" id="KW-0808">Transferase</keyword>
<dbReference type="Pfam" id="PF00583">
    <property type="entry name" value="Acetyltransf_1"/>
    <property type="match status" value="1"/>
</dbReference>
<dbReference type="InterPro" id="IPR051082">
    <property type="entry name" value="Pentapeptide-BTB/POZ_domain"/>
</dbReference>
<gene>
    <name evidence="2" type="ORF">J9317_06690</name>
</gene>
<keyword evidence="2" id="KW-0012">Acyltransferase</keyword>
<protein>
    <submittedName>
        <fullName evidence="2">GNAT family N-acetyltransferase</fullName>
        <ecNumber evidence="2">2.3.1.-</ecNumber>
    </submittedName>
</protein>
<accession>A0ABS5LCI6</accession>